<gene>
    <name evidence="2" type="ORF">GCM10018772_66050</name>
</gene>
<reference evidence="2" key="2">
    <citation type="submission" date="2020-09" db="EMBL/GenBank/DDBJ databases">
        <authorList>
            <person name="Sun Q."/>
            <person name="Ohkuma M."/>
        </authorList>
    </citation>
    <scope>NUCLEOTIDE SEQUENCE</scope>
    <source>
        <strain evidence="2">JCM 4477</strain>
    </source>
</reference>
<feature type="compositionally biased region" description="Low complexity" evidence="1">
    <location>
        <begin position="104"/>
        <end position="120"/>
    </location>
</feature>
<dbReference type="AlphaFoldDB" id="A0A919E9G5"/>
<proteinExistence type="predicted"/>
<feature type="compositionally biased region" description="Basic residues" evidence="1">
    <location>
        <begin position="1"/>
        <end position="11"/>
    </location>
</feature>
<reference evidence="2" key="1">
    <citation type="journal article" date="2014" name="Int. J. Syst. Evol. Microbiol.">
        <title>Complete genome sequence of Corynebacterium casei LMG S-19264T (=DSM 44701T), isolated from a smear-ripened cheese.</title>
        <authorList>
            <consortium name="US DOE Joint Genome Institute (JGI-PGF)"/>
            <person name="Walter F."/>
            <person name="Albersmeier A."/>
            <person name="Kalinowski J."/>
            <person name="Ruckert C."/>
        </authorList>
    </citation>
    <scope>NUCLEOTIDE SEQUENCE</scope>
    <source>
        <strain evidence="2">JCM 4477</strain>
    </source>
</reference>
<feature type="compositionally biased region" description="Low complexity" evidence="1">
    <location>
        <begin position="31"/>
        <end position="41"/>
    </location>
</feature>
<sequence length="129" mass="13410">MGIRMLHHRTSPARASTAGPARVPPGPVPAVAPDAGTGRVPTTVTATVTTALRRTTAGLRRTLTRRNRVRRSGPTATPPPETPVRHLWTGLARGCLALAHRLLPRTTPTRTGTAPAAPARISPAGDSAS</sequence>
<name>A0A919E9G5_9ACTN</name>
<feature type="region of interest" description="Disordered" evidence="1">
    <location>
        <begin position="1"/>
        <end position="41"/>
    </location>
</feature>
<evidence type="ECO:0000313" key="2">
    <source>
        <dbReference type="EMBL" id="GHF31294.1"/>
    </source>
</evidence>
<comment type="caution">
    <text evidence="2">The sequence shown here is derived from an EMBL/GenBank/DDBJ whole genome shotgun (WGS) entry which is preliminary data.</text>
</comment>
<organism evidence="2 3">
    <name type="scientific">Streptomyces fumanus</name>
    <dbReference type="NCBI Taxonomy" id="67302"/>
    <lineage>
        <taxon>Bacteria</taxon>
        <taxon>Bacillati</taxon>
        <taxon>Actinomycetota</taxon>
        <taxon>Actinomycetes</taxon>
        <taxon>Kitasatosporales</taxon>
        <taxon>Streptomycetaceae</taxon>
        <taxon>Streptomyces</taxon>
    </lineage>
</organism>
<dbReference type="RefSeq" id="WP_190208154.1">
    <property type="nucleotide sequence ID" value="NZ_BNBI01000020.1"/>
</dbReference>
<evidence type="ECO:0000256" key="1">
    <source>
        <dbReference type="SAM" id="MobiDB-lite"/>
    </source>
</evidence>
<feature type="region of interest" description="Disordered" evidence="1">
    <location>
        <begin position="57"/>
        <end position="86"/>
    </location>
</feature>
<feature type="region of interest" description="Disordered" evidence="1">
    <location>
        <begin position="104"/>
        <end position="129"/>
    </location>
</feature>
<protein>
    <submittedName>
        <fullName evidence="2">Uncharacterized protein</fullName>
    </submittedName>
</protein>
<feature type="compositionally biased region" description="Basic residues" evidence="1">
    <location>
        <begin position="62"/>
        <end position="71"/>
    </location>
</feature>
<accession>A0A919E9G5</accession>
<keyword evidence="3" id="KW-1185">Reference proteome</keyword>
<dbReference type="Proteomes" id="UP000630718">
    <property type="component" value="Unassembled WGS sequence"/>
</dbReference>
<evidence type="ECO:0000313" key="3">
    <source>
        <dbReference type="Proteomes" id="UP000630718"/>
    </source>
</evidence>
<dbReference type="EMBL" id="BNBI01000020">
    <property type="protein sequence ID" value="GHF31294.1"/>
    <property type="molecule type" value="Genomic_DNA"/>
</dbReference>